<feature type="compositionally biased region" description="Low complexity" evidence="1">
    <location>
        <begin position="74"/>
        <end position="85"/>
    </location>
</feature>
<sequence length="96" mass="10823">MRNAYSRLTFEHSTYVVFEGSDGELLGAIADAYGEVLKELNDEERTEALRAMKSAVLGYILRLQRRLRRSMEQVKSVSMSSKTMKPPGSLRTALPL</sequence>
<comment type="caution">
    <text evidence="2">The sequence shown here is derived from an EMBL/GenBank/DDBJ whole genome shotgun (WGS) entry which is preliminary data.</text>
</comment>
<evidence type="ECO:0000313" key="2">
    <source>
        <dbReference type="EMBL" id="KAL2044152.1"/>
    </source>
</evidence>
<gene>
    <name evidence="2" type="ORF">ABVK25_012425</name>
</gene>
<evidence type="ECO:0000256" key="1">
    <source>
        <dbReference type="SAM" id="MobiDB-lite"/>
    </source>
</evidence>
<protein>
    <submittedName>
        <fullName evidence="2">Uncharacterized protein</fullName>
    </submittedName>
</protein>
<name>A0ABR4AE94_9LECA</name>
<reference evidence="2 3" key="1">
    <citation type="submission" date="2024-09" db="EMBL/GenBank/DDBJ databases">
        <title>Rethinking Asexuality: The Enigmatic Case of Functional Sexual Genes in Lepraria (Stereocaulaceae).</title>
        <authorList>
            <person name="Doellman M."/>
            <person name="Sun Y."/>
            <person name="Barcenas-Pena A."/>
            <person name="Lumbsch H.T."/>
            <person name="Grewe F."/>
        </authorList>
    </citation>
    <scope>NUCLEOTIDE SEQUENCE [LARGE SCALE GENOMIC DNA]</scope>
    <source>
        <strain evidence="2 3">Grewe 0041</strain>
    </source>
</reference>
<proteinExistence type="predicted"/>
<feature type="region of interest" description="Disordered" evidence="1">
    <location>
        <begin position="74"/>
        <end position="96"/>
    </location>
</feature>
<dbReference type="EMBL" id="JBHFEH010000203">
    <property type="protein sequence ID" value="KAL2044152.1"/>
    <property type="molecule type" value="Genomic_DNA"/>
</dbReference>
<organism evidence="2 3">
    <name type="scientific">Lepraria finkii</name>
    <dbReference type="NCBI Taxonomy" id="1340010"/>
    <lineage>
        <taxon>Eukaryota</taxon>
        <taxon>Fungi</taxon>
        <taxon>Dikarya</taxon>
        <taxon>Ascomycota</taxon>
        <taxon>Pezizomycotina</taxon>
        <taxon>Lecanoromycetes</taxon>
        <taxon>OSLEUM clade</taxon>
        <taxon>Lecanoromycetidae</taxon>
        <taxon>Lecanorales</taxon>
        <taxon>Lecanorineae</taxon>
        <taxon>Stereocaulaceae</taxon>
        <taxon>Lepraria</taxon>
    </lineage>
</organism>
<dbReference type="Proteomes" id="UP001590951">
    <property type="component" value="Unassembled WGS sequence"/>
</dbReference>
<accession>A0ABR4AE94</accession>
<keyword evidence="3" id="KW-1185">Reference proteome</keyword>
<evidence type="ECO:0000313" key="3">
    <source>
        <dbReference type="Proteomes" id="UP001590951"/>
    </source>
</evidence>